<dbReference type="EC" id="3.1.5.1" evidence="1"/>
<dbReference type="PATRIC" id="fig|1302649.3.peg.1801"/>
<evidence type="ECO:0000313" key="1">
    <source>
        <dbReference type="EMBL" id="KFN90681.1"/>
    </source>
</evidence>
<dbReference type="SUPFAM" id="SSF109604">
    <property type="entry name" value="HD-domain/PDEase-like"/>
    <property type="match status" value="1"/>
</dbReference>
<name>A0A091BYI3_9ENTE</name>
<dbReference type="AlphaFoldDB" id="A0A091BYI3"/>
<organism evidence="1 2">
    <name type="scientific">Tetragenococcus muriaticus PMC-11-5</name>
    <dbReference type="NCBI Taxonomy" id="1302649"/>
    <lineage>
        <taxon>Bacteria</taxon>
        <taxon>Bacillati</taxon>
        <taxon>Bacillota</taxon>
        <taxon>Bacilli</taxon>
        <taxon>Lactobacillales</taxon>
        <taxon>Enterococcaceae</taxon>
        <taxon>Tetragenococcus</taxon>
    </lineage>
</organism>
<dbReference type="Gene3D" id="1.20.1250.30">
    <property type="match status" value="1"/>
</dbReference>
<sequence length="82" mass="9594">MSFYQPKLEKHRTQIELQQNDGTLVELSQVSPLVAALAGQEQGDHRFYFPKEMIEERLQNNFDLFGETYRLFASHIHNGELI</sequence>
<gene>
    <name evidence="1" type="ORF">TMUPMC115_1800</name>
</gene>
<reference evidence="1 2" key="1">
    <citation type="submission" date="2014-08" db="EMBL/GenBank/DDBJ databases">
        <title>Genome sequence of Tetragenococcus muriaticus.</title>
        <authorList>
            <person name="Chuea-nongthon C."/>
            <person name="Rodtong S."/>
            <person name="Yongsawatdigul J."/>
            <person name="Steele J.L."/>
            <person name="Liu X.-y."/>
            <person name="Speers J."/>
            <person name="Glasner J.D."/>
            <person name="Neeno-Eckwall E.C."/>
        </authorList>
    </citation>
    <scope>NUCLEOTIDE SEQUENCE [LARGE SCALE GENOMIC DNA]</scope>
    <source>
        <strain evidence="1 2">PMC-11-5</strain>
    </source>
</reference>
<dbReference type="GO" id="GO:0008832">
    <property type="term" value="F:dGTPase activity"/>
    <property type="evidence" value="ECO:0007669"/>
    <property type="project" value="UniProtKB-EC"/>
</dbReference>
<keyword evidence="1" id="KW-0378">Hydrolase</keyword>
<comment type="caution">
    <text evidence="1">The sequence shown here is derived from an EMBL/GenBank/DDBJ whole genome shotgun (WGS) entry which is preliminary data.</text>
</comment>
<accession>A0A091BYI3</accession>
<protein>
    <submittedName>
        <fullName evidence="1">Deoxyguanosinetriphosphate triphosphohydrolase</fullName>
        <ecNumber evidence="1">3.1.5.1</ecNumber>
    </submittedName>
</protein>
<proteinExistence type="predicted"/>
<evidence type="ECO:0000313" key="2">
    <source>
        <dbReference type="Proteomes" id="UP000029380"/>
    </source>
</evidence>
<dbReference type="EMBL" id="JPVU01000191">
    <property type="protein sequence ID" value="KFN90681.1"/>
    <property type="molecule type" value="Genomic_DNA"/>
</dbReference>
<dbReference type="Proteomes" id="UP000029380">
    <property type="component" value="Unassembled WGS sequence"/>
</dbReference>